<dbReference type="Pfam" id="PF11827">
    <property type="entry name" value="DUF3347"/>
    <property type="match status" value="1"/>
</dbReference>
<keyword evidence="3" id="KW-0812">Transmembrane</keyword>
<gene>
    <name evidence="10" type="ORF">HHU12_17750</name>
</gene>
<dbReference type="Pfam" id="PF19335">
    <property type="entry name" value="HMBD"/>
    <property type="match status" value="1"/>
</dbReference>
<feature type="domain" description="CzcB-like C-terminal circularly permuted SH3-like" evidence="9">
    <location>
        <begin position="332"/>
        <end position="395"/>
    </location>
</feature>
<dbReference type="InterPro" id="IPR058790">
    <property type="entry name" value="BSH_CusB"/>
</dbReference>
<evidence type="ECO:0000256" key="2">
    <source>
        <dbReference type="ARBA" id="ARBA00022448"/>
    </source>
</evidence>
<protein>
    <submittedName>
        <fullName evidence="10">Efflux RND transporter periplasmic adaptor subunit</fullName>
    </submittedName>
</protein>
<dbReference type="InterPro" id="IPR045800">
    <property type="entry name" value="HMBD"/>
</dbReference>
<dbReference type="GO" id="GO:0046914">
    <property type="term" value="F:transition metal ion binding"/>
    <property type="evidence" value="ECO:0007669"/>
    <property type="project" value="TreeGrafter"/>
</dbReference>
<organism evidence="10 11">
    <name type="scientific">Flammeovirga aprica JL-4</name>
    <dbReference type="NCBI Taxonomy" id="694437"/>
    <lineage>
        <taxon>Bacteria</taxon>
        <taxon>Pseudomonadati</taxon>
        <taxon>Bacteroidota</taxon>
        <taxon>Cytophagia</taxon>
        <taxon>Cytophagales</taxon>
        <taxon>Flammeovirgaceae</taxon>
        <taxon>Flammeovirga</taxon>
    </lineage>
</organism>
<evidence type="ECO:0000259" key="9">
    <source>
        <dbReference type="Pfam" id="PF25975"/>
    </source>
</evidence>
<name>A0A7X9RW56_9BACT</name>
<feature type="domain" description="DUF3347" evidence="4">
    <location>
        <begin position="446"/>
        <end position="532"/>
    </location>
</feature>
<dbReference type="NCBIfam" id="TIGR01730">
    <property type="entry name" value="RND_mfp"/>
    <property type="match status" value="1"/>
</dbReference>
<dbReference type="SUPFAM" id="SSF111369">
    <property type="entry name" value="HlyD-like secretion proteins"/>
    <property type="match status" value="1"/>
</dbReference>
<evidence type="ECO:0000256" key="1">
    <source>
        <dbReference type="ARBA" id="ARBA00009477"/>
    </source>
</evidence>
<feature type="domain" description="Heavy metal binding" evidence="5">
    <location>
        <begin position="46"/>
        <end position="73"/>
    </location>
</feature>
<dbReference type="AlphaFoldDB" id="A0A7X9RW56"/>
<dbReference type="GO" id="GO:0016020">
    <property type="term" value="C:membrane"/>
    <property type="evidence" value="ECO:0007669"/>
    <property type="project" value="InterPro"/>
</dbReference>
<dbReference type="Gene3D" id="2.40.30.170">
    <property type="match status" value="1"/>
</dbReference>
<proteinExistence type="inferred from homology"/>
<dbReference type="PANTHER" id="PTHR30097">
    <property type="entry name" value="CATION EFFLUX SYSTEM PROTEIN CUSB"/>
    <property type="match status" value="1"/>
</dbReference>
<evidence type="ECO:0000313" key="10">
    <source>
        <dbReference type="EMBL" id="NME69825.1"/>
    </source>
</evidence>
<dbReference type="RefSeq" id="WP_169658081.1">
    <property type="nucleotide sequence ID" value="NZ_JABANE010000049.1"/>
</dbReference>
<dbReference type="GO" id="GO:0022857">
    <property type="term" value="F:transmembrane transporter activity"/>
    <property type="evidence" value="ECO:0007669"/>
    <property type="project" value="InterPro"/>
</dbReference>
<keyword evidence="3" id="KW-1133">Transmembrane helix</keyword>
<feature type="domain" description="CusB-like barrel-sandwich hybrid" evidence="7">
    <location>
        <begin position="130"/>
        <end position="241"/>
    </location>
</feature>
<dbReference type="Pfam" id="PF25954">
    <property type="entry name" value="Beta-barrel_RND_2"/>
    <property type="match status" value="1"/>
</dbReference>
<evidence type="ECO:0000313" key="11">
    <source>
        <dbReference type="Proteomes" id="UP000576082"/>
    </source>
</evidence>
<comment type="caution">
    <text evidence="10">The sequence shown here is derived from an EMBL/GenBank/DDBJ whole genome shotgun (WGS) entry which is preliminary data.</text>
</comment>
<dbReference type="InterPro" id="IPR006143">
    <property type="entry name" value="RND_pump_MFP"/>
</dbReference>
<evidence type="ECO:0000259" key="4">
    <source>
        <dbReference type="Pfam" id="PF11827"/>
    </source>
</evidence>
<feature type="domain" description="CusB-like three alpha-helical bundle" evidence="6">
    <location>
        <begin position="161"/>
        <end position="209"/>
    </location>
</feature>
<dbReference type="Gene3D" id="2.40.420.20">
    <property type="match status" value="1"/>
</dbReference>
<accession>A0A7X9RW56</accession>
<evidence type="ECO:0000259" key="8">
    <source>
        <dbReference type="Pfam" id="PF25954"/>
    </source>
</evidence>
<dbReference type="InterPro" id="IPR058649">
    <property type="entry name" value="CzcB_C"/>
</dbReference>
<keyword evidence="3" id="KW-0472">Membrane</keyword>
<dbReference type="Proteomes" id="UP000576082">
    <property type="component" value="Unassembled WGS sequence"/>
</dbReference>
<dbReference type="Gene3D" id="6.10.140.730">
    <property type="match status" value="1"/>
</dbReference>
<dbReference type="GO" id="GO:0030288">
    <property type="term" value="C:outer membrane-bounded periplasmic space"/>
    <property type="evidence" value="ECO:0007669"/>
    <property type="project" value="TreeGrafter"/>
</dbReference>
<dbReference type="InterPro" id="IPR058791">
    <property type="entry name" value="3HB_CusB"/>
</dbReference>
<dbReference type="Pfam" id="PF25975">
    <property type="entry name" value="CzcB_C"/>
    <property type="match status" value="1"/>
</dbReference>
<dbReference type="InterPro" id="IPR058792">
    <property type="entry name" value="Beta-barrel_RND_2"/>
</dbReference>
<comment type="similarity">
    <text evidence="1">Belongs to the membrane fusion protein (MFP) (TC 8.A.1) family.</text>
</comment>
<reference evidence="10 11" key="1">
    <citation type="submission" date="2020-04" db="EMBL/GenBank/DDBJ databases">
        <title>Flammeovirga sp. SR4, a novel species isolated from seawater.</title>
        <authorList>
            <person name="Wang X."/>
        </authorList>
    </citation>
    <scope>NUCLEOTIDE SEQUENCE [LARGE SCALE GENOMIC DNA]</scope>
    <source>
        <strain evidence="10 11">ATCC 23126</strain>
    </source>
</reference>
<evidence type="ECO:0000259" key="7">
    <source>
        <dbReference type="Pfam" id="PF25919"/>
    </source>
</evidence>
<evidence type="ECO:0000259" key="6">
    <source>
        <dbReference type="Pfam" id="PF25869"/>
    </source>
</evidence>
<keyword evidence="11" id="KW-1185">Reference proteome</keyword>
<dbReference type="GO" id="GO:0060003">
    <property type="term" value="P:copper ion export"/>
    <property type="evidence" value="ECO:0007669"/>
    <property type="project" value="TreeGrafter"/>
</dbReference>
<keyword evidence="2" id="KW-0813">Transport</keyword>
<evidence type="ECO:0000256" key="3">
    <source>
        <dbReference type="SAM" id="Phobius"/>
    </source>
</evidence>
<feature type="domain" description="CusB-like beta-barrel" evidence="8">
    <location>
        <begin position="248"/>
        <end position="323"/>
    </location>
</feature>
<dbReference type="Pfam" id="PF25919">
    <property type="entry name" value="BSH_CusB"/>
    <property type="match status" value="1"/>
</dbReference>
<dbReference type="FunFam" id="2.40.30.170:FF:000010">
    <property type="entry name" value="Efflux RND transporter periplasmic adaptor subunit"/>
    <property type="match status" value="1"/>
</dbReference>
<dbReference type="PANTHER" id="PTHR30097:SF4">
    <property type="entry name" value="SLR6042 PROTEIN"/>
    <property type="match status" value="1"/>
</dbReference>
<dbReference type="Gene3D" id="2.40.50.100">
    <property type="match status" value="1"/>
</dbReference>
<dbReference type="EMBL" id="JABANE010000049">
    <property type="protein sequence ID" value="NME69825.1"/>
    <property type="molecule type" value="Genomic_DNA"/>
</dbReference>
<dbReference type="InterPro" id="IPR021782">
    <property type="entry name" value="DUF3347"/>
</dbReference>
<evidence type="ECO:0000259" key="5">
    <source>
        <dbReference type="Pfam" id="PF19335"/>
    </source>
</evidence>
<sequence>MNQYIKSYSSLVLVFIIGLMSGWLFFSGGEEHSDHSGHNHQTKEEVWTCSMHPQIRQNEPGDCPICGMDLIPASTSDAGQDLSHISLSKSAVALANIQTTEVIQSSPEKELTLQGKLAVDERRTYSQASHISGRIEKSYVNYIGEKVRKGQKLATIYSPQLVTAQREYFEAKKVKESNPQLLRAAKEKLRLWKLTDKQISDIDQSGKVMTEFVIRADISGVITKLNVVEGDHVMEGQIMYDLADLSRLWVKFDAYESDLSWVKEGDKVTFSVSSYPGDKFSTTINFIDPFINPQTRVASIRGNVINSKGKLKPEMFVSGSLNATLPIKEDVIVVPKSAVLWTGPRSIVYVKVAGQEEPTFEMREVTLGTNLANAYVVTEGIKVGEEVVTQGAYTVDAAAQLKGKPSMIAPKKGMQDQHAMKMPEDDHSKFDKGVSSKFRSELHQAFQSYILMKDALVASDDQKAKELLNDFSEKLNAVNMKGLKGDAHMYWMMKSKALKSDVSEMIKADNIDTRRRYLVTVSKYLAEMITRLGLPADKKVYLLYCPMANHDQGASWLSTTKEVLNPYYGDMMLRCGEMKKEIQ</sequence>
<feature type="transmembrane region" description="Helical" evidence="3">
    <location>
        <begin position="7"/>
        <end position="26"/>
    </location>
</feature>
<dbReference type="InterPro" id="IPR051909">
    <property type="entry name" value="MFP_Cation_Efflux"/>
</dbReference>
<dbReference type="GO" id="GO:0015679">
    <property type="term" value="P:plasma membrane copper ion transport"/>
    <property type="evidence" value="ECO:0007669"/>
    <property type="project" value="TreeGrafter"/>
</dbReference>
<dbReference type="Pfam" id="PF25869">
    <property type="entry name" value="3HB_CusB"/>
    <property type="match status" value="1"/>
</dbReference>